<evidence type="ECO:0000256" key="3">
    <source>
        <dbReference type="ARBA" id="ARBA00022448"/>
    </source>
</evidence>
<dbReference type="HOGENOM" id="CLU_018816_2_0_4"/>
<evidence type="ECO:0000256" key="8">
    <source>
        <dbReference type="SAM" id="SignalP"/>
    </source>
</evidence>
<feature type="signal peptide" evidence="8">
    <location>
        <begin position="1"/>
        <end position="24"/>
    </location>
</feature>
<keyword evidence="5" id="KW-0997">Cell inner membrane</keyword>
<organism evidence="13 14">
    <name type="scientific">Albidiferax ferrireducens (strain ATCC BAA-621 / DSM 15236 / T118)</name>
    <name type="common">Rhodoferax ferrireducens</name>
    <dbReference type="NCBI Taxonomy" id="338969"/>
    <lineage>
        <taxon>Bacteria</taxon>
        <taxon>Pseudomonadati</taxon>
        <taxon>Pseudomonadota</taxon>
        <taxon>Betaproteobacteria</taxon>
        <taxon>Burkholderiales</taxon>
        <taxon>Comamonadaceae</taxon>
        <taxon>Rhodoferax</taxon>
    </lineage>
</organism>
<comment type="subcellular location">
    <subcellularLocation>
        <location evidence="1">Cell membrane</location>
    </subcellularLocation>
</comment>
<dbReference type="PROSITE" id="PS51257">
    <property type="entry name" value="PROKAR_LIPOPROTEIN"/>
    <property type="match status" value="1"/>
</dbReference>
<dbReference type="KEGG" id="rfr:Rfer_0380"/>
<evidence type="ECO:0000256" key="5">
    <source>
        <dbReference type="ARBA" id="ARBA00022519"/>
    </source>
</evidence>
<dbReference type="InterPro" id="IPR006143">
    <property type="entry name" value="RND_pump_MFP"/>
</dbReference>
<dbReference type="Proteomes" id="UP000008332">
    <property type="component" value="Chromosome"/>
</dbReference>
<dbReference type="InterPro" id="IPR058627">
    <property type="entry name" value="MdtA-like_C"/>
</dbReference>
<feature type="domain" description="Multidrug resistance protein MdtA-like C-terminal permuted SH3" evidence="12">
    <location>
        <begin position="306"/>
        <end position="364"/>
    </location>
</feature>
<dbReference type="Gene3D" id="2.40.30.170">
    <property type="match status" value="1"/>
</dbReference>
<feature type="domain" description="Multidrug resistance protein MdtA-like alpha-helical hairpin" evidence="9">
    <location>
        <begin position="116"/>
        <end position="184"/>
    </location>
</feature>
<dbReference type="OrthoDB" id="9783047at2"/>
<keyword evidence="14" id="KW-1185">Reference proteome</keyword>
<dbReference type="PANTHER" id="PTHR30469:SF36">
    <property type="entry name" value="BLL3903 PROTEIN"/>
    <property type="match status" value="1"/>
</dbReference>
<dbReference type="GO" id="GO:0015562">
    <property type="term" value="F:efflux transmembrane transporter activity"/>
    <property type="evidence" value="ECO:0007669"/>
    <property type="project" value="TreeGrafter"/>
</dbReference>
<dbReference type="Gene3D" id="2.40.420.20">
    <property type="match status" value="1"/>
</dbReference>
<evidence type="ECO:0000256" key="2">
    <source>
        <dbReference type="ARBA" id="ARBA00009477"/>
    </source>
</evidence>
<dbReference type="RefSeq" id="WP_011462707.1">
    <property type="nucleotide sequence ID" value="NC_007908.1"/>
</dbReference>
<feature type="region of interest" description="Disordered" evidence="7">
    <location>
        <begin position="363"/>
        <end position="400"/>
    </location>
</feature>
<dbReference type="AlphaFoldDB" id="Q222B9"/>
<dbReference type="SUPFAM" id="SSF111369">
    <property type="entry name" value="HlyD-like secretion proteins"/>
    <property type="match status" value="1"/>
</dbReference>
<proteinExistence type="inferred from homology"/>
<evidence type="ECO:0000259" key="12">
    <source>
        <dbReference type="Pfam" id="PF25967"/>
    </source>
</evidence>
<dbReference type="InterPro" id="IPR058626">
    <property type="entry name" value="MdtA-like_b-barrel"/>
</dbReference>
<evidence type="ECO:0000313" key="13">
    <source>
        <dbReference type="EMBL" id="ABD68134.1"/>
    </source>
</evidence>
<keyword evidence="8" id="KW-0732">Signal</keyword>
<dbReference type="PANTHER" id="PTHR30469">
    <property type="entry name" value="MULTIDRUG RESISTANCE PROTEIN MDTA"/>
    <property type="match status" value="1"/>
</dbReference>
<evidence type="ECO:0000259" key="10">
    <source>
        <dbReference type="Pfam" id="PF25917"/>
    </source>
</evidence>
<protein>
    <submittedName>
        <fullName evidence="13">Secretion protein HlyD</fullName>
    </submittedName>
</protein>
<dbReference type="Pfam" id="PF25876">
    <property type="entry name" value="HH_MFP_RND"/>
    <property type="match status" value="1"/>
</dbReference>
<dbReference type="GO" id="GO:1990281">
    <property type="term" value="C:efflux pump complex"/>
    <property type="evidence" value="ECO:0007669"/>
    <property type="project" value="TreeGrafter"/>
</dbReference>
<dbReference type="Pfam" id="PF25917">
    <property type="entry name" value="BSH_RND"/>
    <property type="match status" value="1"/>
</dbReference>
<evidence type="ECO:0000256" key="7">
    <source>
        <dbReference type="SAM" id="MobiDB-lite"/>
    </source>
</evidence>
<gene>
    <name evidence="13" type="ordered locus">Rfer_0380</name>
</gene>
<dbReference type="EMBL" id="CP000267">
    <property type="protein sequence ID" value="ABD68134.1"/>
    <property type="molecule type" value="Genomic_DNA"/>
</dbReference>
<keyword evidence="6" id="KW-0472">Membrane</keyword>
<feature type="compositionally biased region" description="Low complexity" evidence="7">
    <location>
        <begin position="389"/>
        <end position="400"/>
    </location>
</feature>
<dbReference type="Gene3D" id="1.10.287.470">
    <property type="entry name" value="Helix hairpin bin"/>
    <property type="match status" value="1"/>
</dbReference>
<reference evidence="14" key="1">
    <citation type="submission" date="2006-02" db="EMBL/GenBank/DDBJ databases">
        <title>Complete sequence of chromosome of Rhodoferax ferrireducens DSM 15236.</title>
        <authorList>
            <person name="Copeland A."/>
            <person name="Lucas S."/>
            <person name="Lapidus A."/>
            <person name="Barry K."/>
            <person name="Detter J.C."/>
            <person name="Glavina del Rio T."/>
            <person name="Hammon N."/>
            <person name="Israni S."/>
            <person name="Pitluck S."/>
            <person name="Brettin T."/>
            <person name="Bruce D."/>
            <person name="Han C."/>
            <person name="Tapia R."/>
            <person name="Gilna P."/>
            <person name="Kiss H."/>
            <person name="Schmutz J."/>
            <person name="Larimer F."/>
            <person name="Land M."/>
            <person name="Kyrpides N."/>
            <person name="Ivanova N."/>
            <person name="Richardson P."/>
        </authorList>
    </citation>
    <scope>NUCLEOTIDE SEQUENCE [LARGE SCALE GENOMIC DNA]</scope>
    <source>
        <strain evidence="14">ATCC BAA-621 / DSM 15236 / T118</strain>
    </source>
</reference>
<keyword evidence="3" id="KW-0813">Transport</keyword>
<dbReference type="Gene3D" id="2.40.50.100">
    <property type="match status" value="1"/>
</dbReference>
<dbReference type="InterPro" id="IPR058625">
    <property type="entry name" value="MdtA-like_BSH"/>
</dbReference>
<comment type="similarity">
    <text evidence="2">Belongs to the membrane fusion protein (MFP) (TC 8.A.1) family.</text>
</comment>
<dbReference type="NCBIfam" id="TIGR01730">
    <property type="entry name" value="RND_mfp"/>
    <property type="match status" value="1"/>
</dbReference>
<evidence type="ECO:0000256" key="1">
    <source>
        <dbReference type="ARBA" id="ARBA00004236"/>
    </source>
</evidence>
<feature type="domain" description="Multidrug resistance protein MdtA-like beta-barrel" evidence="11">
    <location>
        <begin position="221"/>
        <end position="298"/>
    </location>
</feature>
<feature type="domain" description="Multidrug resistance protein MdtA-like barrel-sandwich hybrid" evidence="10">
    <location>
        <begin position="76"/>
        <end position="215"/>
    </location>
</feature>
<dbReference type="Pfam" id="PF25967">
    <property type="entry name" value="RND-MFP_C"/>
    <property type="match status" value="1"/>
</dbReference>
<dbReference type="eggNOG" id="COG0845">
    <property type="taxonomic scope" value="Bacteria"/>
</dbReference>
<sequence length="400" mass="40659">MNARHFFLTLTGGLLALGLGGCTAKTDAPAPAASSSAPAKPSAAALPAVTITTVRAQQRDLPVLYSATGTVMALASVDIKSQVTSVVSKIHIQDGQFVKAGELLFTLDSRTDEANLAKARAQLAKDSALRADAQRQLARAQQLYSQNFISQGAVDTAQAQLDSMAASVVADQAAIEAARVAVSYARISAPNAGRAGAVNVSQGSVVQANLTSLVTITQLDPIAVGFNLPQRTLADTLSALKNGGAAVKATIADGGASFIGHLNFVDNAIDSSSGSVKVKAVFANPQGKLWPGAFVDISQTVNTLKDAIVIPQATIIPNARGTMVYVVEAGKAVLRPVRVVLAQGDDAAVTGVKAGESIVLDGKQNLRPNSPVLEQARAPAGGASGPAGGAAASQQRPTAS</sequence>
<evidence type="ECO:0000259" key="9">
    <source>
        <dbReference type="Pfam" id="PF25876"/>
    </source>
</evidence>
<dbReference type="Pfam" id="PF25944">
    <property type="entry name" value="Beta-barrel_RND"/>
    <property type="match status" value="1"/>
</dbReference>
<keyword evidence="4" id="KW-1003">Cell membrane</keyword>
<evidence type="ECO:0000256" key="6">
    <source>
        <dbReference type="ARBA" id="ARBA00023136"/>
    </source>
</evidence>
<evidence type="ECO:0000313" key="14">
    <source>
        <dbReference type="Proteomes" id="UP000008332"/>
    </source>
</evidence>
<evidence type="ECO:0000256" key="4">
    <source>
        <dbReference type="ARBA" id="ARBA00022475"/>
    </source>
</evidence>
<evidence type="ECO:0000259" key="11">
    <source>
        <dbReference type="Pfam" id="PF25944"/>
    </source>
</evidence>
<feature type="chain" id="PRO_5004200585" evidence="8">
    <location>
        <begin position="25"/>
        <end position="400"/>
    </location>
</feature>
<dbReference type="InterPro" id="IPR058624">
    <property type="entry name" value="MdtA-like_HH"/>
</dbReference>
<accession>Q222B9</accession>
<name>Q222B9_ALBFT</name>
<dbReference type="STRING" id="338969.Rfer_0380"/>